<keyword evidence="2" id="KW-1185">Reference proteome</keyword>
<protein>
    <submittedName>
        <fullName evidence="1">AAA family ATPase</fullName>
    </submittedName>
</protein>
<evidence type="ECO:0000313" key="2">
    <source>
        <dbReference type="Proteomes" id="UP000321562"/>
    </source>
</evidence>
<gene>
    <name evidence="1" type="ORF">FQV27_14865</name>
</gene>
<dbReference type="Pfam" id="PF13245">
    <property type="entry name" value="AAA_19"/>
    <property type="match status" value="1"/>
</dbReference>
<dbReference type="InterPro" id="IPR027417">
    <property type="entry name" value="P-loop_NTPase"/>
</dbReference>
<dbReference type="Gene3D" id="3.40.50.300">
    <property type="entry name" value="P-loop containing nucleotide triphosphate hydrolases"/>
    <property type="match status" value="1"/>
</dbReference>
<dbReference type="Proteomes" id="UP000321562">
    <property type="component" value="Unassembled WGS sequence"/>
</dbReference>
<organism evidence="1 2">
    <name type="scientific">Paracoccus aurantiacus</name>
    <dbReference type="NCBI Taxonomy" id="2599412"/>
    <lineage>
        <taxon>Bacteria</taxon>
        <taxon>Pseudomonadati</taxon>
        <taxon>Pseudomonadota</taxon>
        <taxon>Alphaproteobacteria</taxon>
        <taxon>Rhodobacterales</taxon>
        <taxon>Paracoccaceae</taxon>
        <taxon>Paracoccus</taxon>
    </lineage>
</organism>
<comment type="caution">
    <text evidence="1">The sequence shown here is derived from an EMBL/GenBank/DDBJ whole genome shotgun (WGS) entry which is preliminary data.</text>
</comment>
<evidence type="ECO:0000313" key="1">
    <source>
        <dbReference type="EMBL" id="TXB67384.1"/>
    </source>
</evidence>
<sequence length="395" mass="44064">MRQPLSNTWSNTKLRPVLSSSKQTWSGRLRTISPVPCANRIVISAAGGGKTTRVVDQALAWEQGQGATALITYTRNNVREIQLKAYERVRTIPSHLEVISWYSFLLRELARPYRSAMHASRVDGIHWVEGKSVPYIPAARISDHYFLDGSRIYSDKIAKFVCECDRRSGGAIMRRLKQRFSHIIIDEIQDMAGYDLDLLELILRAGVSVTFVGDHRQATFATNNASKNKAFAGPAIIKKFELWKKEGLVAIEHEAHTYRCNQAIANLGDSFFPDEPKTISCNHKLTGHDGLFLVSSADVGDYITRFAPQVLRYSAATKCDSNEAMNFGESKGLTFDRVLIYPHGPARKWLASGDISHVAKSATKMYVAVTRARYSVAFVYDGKVCSVAATKWVPA</sequence>
<proteinExistence type="predicted"/>
<reference evidence="1 2" key="1">
    <citation type="submission" date="2019-08" db="EMBL/GenBank/DDBJ databases">
        <authorList>
            <person name="Ye J."/>
        </authorList>
    </citation>
    <scope>NUCLEOTIDE SEQUENCE [LARGE SCALE GENOMIC DNA]</scope>
    <source>
        <strain evidence="1 2">TK008</strain>
    </source>
</reference>
<dbReference type="EMBL" id="VOPL01000007">
    <property type="protein sequence ID" value="TXB67384.1"/>
    <property type="molecule type" value="Genomic_DNA"/>
</dbReference>
<name>A0A5C6RZ63_9RHOB</name>
<dbReference type="AlphaFoldDB" id="A0A5C6RZ63"/>
<dbReference type="SUPFAM" id="SSF52540">
    <property type="entry name" value="P-loop containing nucleoside triphosphate hydrolases"/>
    <property type="match status" value="1"/>
</dbReference>
<dbReference type="OrthoDB" id="5107704at2"/>
<accession>A0A5C6RZ63</accession>